<evidence type="ECO:0000256" key="3">
    <source>
        <dbReference type="ARBA" id="ARBA00023002"/>
    </source>
</evidence>
<keyword evidence="8" id="KW-1185">Reference proteome</keyword>
<keyword evidence="1 4" id="KW-0479">Metal-binding</keyword>
<protein>
    <recommendedName>
        <fullName evidence="9">Enoyl reductase (ER) domain-containing protein</fullName>
    </recommendedName>
</protein>
<dbReference type="PANTHER" id="PTHR43401:SF2">
    <property type="entry name" value="L-THREONINE 3-DEHYDROGENASE"/>
    <property type="match status" value="1"/>
</dbReference>
<dbReference type="GO" id="GO:0016491">
    <property type="term" value="F:oxidoreductase activity"/>
    <property type="evidence" value="ECO:0007669"/>
    <property type="project" value="UniProtKB-KW"/>
</dbReference>
<dbReference type="Pfam" id="PF00107">
    <property type="entry name" value="ADH_zinc_N"/>
    <property type="match status" value="1"/>
</dbReference>
<name>A0A2A9PJL3_OPHUN</name>
<dbReference type="Gene3D" id="3.90.180.10">
    <property type="entry name" value="Medium-chain alcohol dehydrogenases, catalytic domain"/>
    <property type="match status" value="1"/>
</dbReference>
<proteinExistence type="inferred from homology"/>
<reference evidence="7 8" key="2">
    <citation type="journal article" date="2017" name="Sci. Rep.">
        <title>Ant-infecting Ophiocordyceps genomes reveal a high diversity of potential behavioral manipulation genes and a possible major role for enterotoxins.</title>
        <authorList>
            <person name="de Bekker C."/>
            <person name="Ohm R.A."/>
            <person name="Evans H.C."/>
            <person name="Brachmann A."/>
            <person name="Hughes D.P."/>
        </authorList>
    </citation>
    <scope>NUCLEOTIDE SEQUENCE [LARGE SCALE GENOMIC DNA]</scope>
    <source>
        <strain evidence="7 8">SC16a</strain>
    </source>
</reference>
<evidence type="ECO:0000313" key="8">
    <source>
        <dbReference type="Proteomes" id="UP000037136"/>
    </source>
</evidence>
<dbReference type="STRING" id="268505.A0A2A9PJL3"/>
<dbReference type="InterPro" id="IPR050129">
    <property type="entry name" value="Zn_alcohol_dh"/>
</dbReference>
<evidence type="ECO:0000256" key="1">
    <source>
        <dbReference type="ARBA" id="ARBA00022723"/>
    </source>
</evidence>
<dbReference type="Gene3D" id="3.40.50.720">
    <property type="entry name" value="NAD(P)-binding Rossmann-like Domain"/>
    <property type="match status" value="1"/>
</dbReference>
<keyword evidence="3" id="KW-0560">Oxidoreductase</keyword>
<sequence>MIVEHSIPLSAEQAAESANMASLPKEMKALRYEKPEDWSIVKVPLPEMRDHDVLVQVKACGVCGTDLVRHRGIQFIGEFIAKFPLIPGHETVGIIVGVGKSVKGFQIGDRVAADNSELCNECFYCRRGQLLLCENFNAHGVTLDGGFAEYCAYPAAKVFKIKNLSWVDATLIEPASCACHGLEKIRPKLGSHVLMFGAGPTGLMLAQLLRQNGGCQVTIAAPKGLKMDLAKSLDAADCYVELSRENPQPQFAKIKEDNPHGFDIVVEATGSIKVLEDAIHYVRRGGTLVVYGVYASSDRVSWPPSKIFGDEITIIGSFSETYMFPATIDYLDSGKVKTKGIVNKTFKLEEFGEALQSIKDKSAIKAAIVFD</sequence>
<dbReference type="SUPFAM" id="SSF51735">
    <property type="entry name" value="NAD(P)-binding Rossmann-fold domains"/>
    <property type="match status" value="1"/>
</dbReference>
<evidence type="ECO:0000256" key="2">
    <source>
        <dbReference type="ARBA" id="ARBA00022833"/>
    </source>
</evidence>
<evidence type="ECO:0000259" key="5">
    <source>
        <dbReference type="Pfam" id="PF00107"/>
    </source>
</evidence>
<dbReference type="OrthoDB" id="256333at2759"/>
<dbReference type="PANTHER" id="PTHR43401">
    <property type="entry name" value="L-THREONINE 3-DEHYDROGENASE"/>
    <property type="match status" value="1"/>
</dbReference>
<keyword evidence="2 4" id="KW-0862">Zinc</keyword>
<evidence type="ECO:0008006" key="9">
    <source>
        <dbReference type="Google" id="ProtNLM"/>
    </source>
</evidence>
<dbReference type="CDD" id="cd08234">
    <property type="entry name" value="threonine_DH_like"/>
    <property type="match status" value="1"/>
</dbReference>
<accession>A0A2A9PJL3</accession>
<dbReference type="Proteomes" id="UP000037136">
    <property type="component" value="Unassembled WGS sequence"/>
</dbReference>
<dbReference type="GO" id="GO:0008270">
    <property type="term" value="F:zinc ion binding"/>
    <property type="evidence" value="ECO:0007669"/>
    <property type="project" value="InterPro"/>
</dbReference>
<evidence type="ECO:0000256" key="4">
    <source>
        <dbReference type="RuleBase" id="RU361277"/>
    </source>
</evidence>
<feature type="domain" description="Alcohol dehydrogenase-like N-terminal" evidence="6">
    <location>
        <begin position="50"/>
        <end position="162"/>
    </location>
</feature>
<comment type="cofactor">
    <cofactor evidence="4">
        <name>Zn(2+)</name>
        <dbReference type="ChEBI" id="CHEBI:29105"/>
    </cofactor>
</comment>
<reference evidence="7 8" key="1">
    <citation type="journal article" date="2015" name="BMC Genomics">
        <title>Gene expression during zombie ant biting behavior reflects the complexity underlying fungal parasitic behavioral manipulation.</title>
        <authorList>
            <person name="de Bekker C."/>
            <person name="Ohm R.A."/>
            <person name="Loreto R.G."/>
            <person name="Sebastian A."/>
            <person name="Albert I."/>
            <person name="Merrow M."/>
            <person name="Brachmann A."/>
            <person name="Hughes D.P."/>
        </authorList>
    </citation>
    <scope>NUCLEOTIDE SEQUENCE [LARGE SCALE GENOMIC DNA]</scope>
    <source>
        <strain evidence="7 8">SC16a</strain>
    </source>
</reference>
<dbReference type="SUPFAM" id="SSF50129">
    <property type="entry name" value="GroES-like"/>
    <property type="match status" value="1"/>
</dbReference>
<dbReference type="InterPro" id="IPR013154">
    <property type="entry name" value="ADH-like_N"/>
</dbReference>
<dbReference type="InterPro" id="IPR011032">
    <property type="entry name" value="GroES-like_sf"/>
</dbReference>
<dbReference type="Pfam" id="PF08240">
    <property type="entry name" value="ADH_N"/>
    <property type="match status" value="1"/>
</dbReference>
<organism evidence="7 8">
    <name type="scientific">Ophiocordyceps unilateralis</name>
    <name type="common">Zombie-ant fungus</name>
    <name type="synonym">Torrubia unilateralis</name>
    <dbReference type="NCBI Taxonomy" id="268505"/>
    <lineage>
        <taxon>Eukaryota</taxon>
        <taxon>Fungi</taxon>
        <taxon>Dikarya</taxon>
        <taxon>Ascomycota</taxon>
        <taxon>Pezizomycotina</taxon>
        <taxon>Sordariomycetes</taxon>
        <taxon>Hypocreomycetidae</taxon>
        <taxon>Hypocreales</taxon>
        <taxon>Ophiocordycipitaceae</taxon>
        <taxon>Ophiocordyceps</taxon>
    </lineage>
</organism>
<comment type="similarity">
    <text evidence="4">Belongs to the zinc-containing alcohol dehydrogenase family.</text>
</comment>
<evidence type="ECO:0000259" key="6">
    <source>
        <dbReference type="Pfam" id="PF08240"/>
    </source>
</evidence>
<gene>
    <name evidence="7" type="ORF">XA68_17400</name>
</gene>
<dbReference type="InterPro" id="IPR002328">
    <property type="entry name" value="ADH_Zn_CS"/>
</dbReference>
<feature type="domain" description="Alcohol dehydrogenase-like C-terminal" evidence="5">
    <location>
        <begin position="200"/>
        <end position="330"/>
    </location>
</feature>
<dbReference type="InterPro" id="IPR013149">
    <property type="entry name" value="ADH-like_C"/>
</dbReference>
<dbReference type="EMBL" id="LAZP02000072">
    <property type="protein sequence ID" value="PFH61414.1"/>
    <property type="molecule type" value="Genomic_DNA"/>
</dbReference>
<dbReference type="InterPro" id="IPR036291">
    <property type="entry name" value="NAD(P)-bd_dom_sf"/>
</dbReference>
<evidence type="ECO:0000313" key="7">
    <source>
        <dbReference type="EMBL" id="PFH61414.1"/>
    </source>
</evidence>
<dbReference type="PROSITE" id="PS00059">
    <property type="entry name" value="ADH_ZINC"/>
    <property type="match status" value="1"/>
</dbReference>
<comment type="caution">
    <text evidence="7">The sequence shown here is derived from an EMBL/GenBank/DDBJ whole genome shotgun (WGS) entry which is preliminary data.</text>
</comment>
<dbReference type="AlphaFoldDB" id="A0A2A9PJL3"/>